<evidence type="ECO:0000313" key="3">
    <source>
        <dbReference type="Proteomes" id="UP000093695"/>
    </source>
</evidence>
<proteinExistence type="predicted"/>
<feature type="domain" description="Helix-turn-helix" evidence="1">
    <location>
        <begin position="60"/>
        <end position="101"/>
    </location>
</feature>
<accession>A0A193BVL7</accession>
<sequence length="115" mass="12434">MPGVDDLARTLVTAYEAGATIEALAEVHDVTYRAVRDRLLAAGVTLRPAKILIPPCPEGMVNLYEHGASIRQVGAKFGHSYNQTRRMLLAAGVTLRPHGRVNYVIGKQRSPGTQA</sequence>
<name>A0A193BVL7_AMYOR</name>
<protein>
    <recommendedName>
        <fullName evidence="1">Helix-turn-helix domain-containing protein</fullName>
    </recommendedName>
</protein>
<dbReference type="Proteomes" id="UP000093695">
    <property type="component" value="Chromosome"/>
</dbReference>
<dbReference type="Pfam" id="PF19575">
    <property type="entry name" value="HTH_58"/>
    <property type="match status" value="1"/>
</dbReference>
<keyword evidence="3" id="KW-1185">Reference proteome</keyword>
<reference evidence="2 3" key="1">
    <citation type="journal article" date="2015" name="Genome Announc.">
        <title>Draft Genome Sequence of Norvancomycin-Producing Strain Amycolatopsis orientalis CPCC200066.</title>
        <authorList>
            <person name="Lei X."/>
            <person name="Yuan F."/>
            <person name="Shi Y."/>
            <person name="Li X."/>
            <person name="Wang L."/>
            <person name="Hong B."/>
        </authorList>
    </citation>
    <scope>NUCLEOTIDE SEQUENCE [LARGE SCALE GENOMIC DNA]</scope>
    <source>
        <strain evidence="2 3">B-37</strain>
    </source>
</reference>
<dbReference type="InterPro" id="IPR045745">
    <property type="entry name" value="HTH_58_Actinobacteria-type"/>
</dbReference>
<dbReference type="AlphaFoldDB" id="A0A193BVL7"/>
<gene>
    <name evidence="2" type="ORF">SD37_11825</name>
</gene>
<evidence type="ECO:0000313" key="2">
    <source>
        <dbReference type="EMBL" id="ANN16267.1"/>
    </source>
</evidence>
<dbReference type="KEGG" id="aori:SD37_11825"/>
<dbReference type="EMBL" id="CP016174">
    <property type="protein sequence ID" value="ANN16267.1"/>
    <property type="molecule type" value="Genomic_DNA"/>
</dbReference>
<evidence type="ECO:0000259" key="1">
    <source>
        <dbReference type="Pfam" id="PF19575"/>
    </source>
</evidence>
<organism evidence="2 3">
    <name type="scientific">Amycolatopsis orientalis</name>
    <name type="common">Nocardia orientalis</name>
    <dbReference type="NCBI Taxonomy" id="31958"/>
    <lineage>
        <taxon>Bacteria</taxon>
        <taxon>Bacillati</taxon>
        <taxon>Actinomycetota</taxon>
        <taxon>Actinomycetes</taxon>
        <taxon>Pseudonocardiales</taxon>
        <taxon>Pseudonocardiaceae</taxon>
        <taxon>Amycolatopsis</taxon>
    </lineage>
</organism>
<dbReference type="RefSeq" id="WP_044851543.1">
    <property type="nucleotide sequence ID" value="NZ_CP016174.1"/>
</dbReference>